<sequence length="372" mass="40075">MAVYADLHIHSPFSMATSPSMTPTALCEAAALKGIRVLGSGDALHPEWRAAWKMYEDGTGTVVLPTTEVEGKGRVHHLIIMEDFSLFEELARVFAPHSRNLLTGGRPHVHLEGEAIAAAVHDLGGLVGPAHAFTPWTSLYASHDSVASCYGEESIDFLELGLSADTTYGAGIPELDGVPFLSNSDAHSAHPVKLGREFNRLDLGEATPKAAFDALKRGKIMLNAGFFPEEGKYNRTACTRCYRQYSLEEAGTHAWTCPVDGGKIKKGVQNRAHELGGGGDLSDRPPYYHIIPLGEIIRVVLGVSSPKTRKVEARYARLTETFETEIAVLAEVPPAEIRAVDPEVGDAIAAFREGRVNLVPGGGGKYGTFSFL</sequence>
<reference evidence="1" key="1">
    <citation type="journal article" date="2001" name="Int. J. Syst. Evol. Microbiol.">
        <title>Methanofollis aquaemaris sp. nov., a methanogen isolated from an aquaculture fish pond.</title>
        <authorList>
            <person name="Lai M.C."/>
            <person name="Chen S.C."/>
        </authorList>
    </citation>
    <scope>NUCLEOTIDE SEQUENCE</scope>
    <source>
        <strain evidence="1">N2F9704</strain>
    </source>
</reference>
<proteinExistence type="predicted"/>
<dbReference type="PANTHER" id="PTHR40084">
    <property type="entry name" value="PHOSPHOHYDROLASE, PHP FAMILY"/>
    <property type="match status" value="1"/>
</dbReference>
<keyword evidence="2" id="KW-1185">Reference proteome</keyword>
<evidence type="ECO:0000313" key="2">
    <source>
        <dbReference type="Proteomes" id="UP001042704"/>
    </source>
</evidence>
<organism evidence="1 2">
    <name type="scientific">Methanofollis aquaemaris</name>
    <dbReference type="NCBI Taxonomy" id="126734"/>
    <lineage>
        <taxon>Archaea</taxon>
        <taxon>Methanobacteriati</taxon>
        <taxon>Methanobacteriota</taxon>
        <taxon>Stenosarchaea group</taxon>
        <taxon>Methanomicrobia</taxon>
        <taxon>Methanomicrobiales</taxon>
        <taxon>Methanomicrobiaceae</taxon>
        <taxon>Methanofollis</taxon>
    </lineage>
</organism>
<dbReference type="SUPFAM" id="SSF89550">
    <property type="entry name" value="PHP domain-like"/>
    <property type="match status" value="1"/>
</dbReference>
<dbReference type="Gene3D" id="3.20.20.140">
    <property type="entry name" value="Metal-dependent hydrolases"/>
    <property type="match status" value="1"/>
</dbReference>
<dbReference type="AlphaFoldDB" id="A0A8A3S5C1"/>
<evidence type="ECO:0000313" key="1">
    <source>
        <dbReference type="EMBL" id="QSZ66826.1"/>
    </source>
</evidence>
<dbReference type="KEGG" id="maqe:RJ40_04615"/>
<keyword evidence="1" id="KW-0255">Endonuclease</keyword>
<dbReference type="PANTHER" id="PTHR40084:SF1">
    <property type="entry name" value="PHOSPHOTRANSFERASE"/>
    <property type="match status" value="1"/>
</dbReference>
<accession>A0A8A3S5C1</accession>
<keyword evidence="1" id="KW-0540">Nuclease</keyword>
<dbReference type="GO" id="GO:0004519">
    <property type="term" value="F:endonuclease activity"/>
    <property type="evidence" value="ECO:0007669"/>
    <property type="project" value="UniProtKB-KW"/>
</dbReference>
<keyword evidence="1" id="KW-0378">Hydrolase</keyword>
<dbReference type="GeneID" id="76423620"/>
<dbReference type="RefSeq" id="WP_265582197.1">
    <property type="nucleotide sequence ID" value="NZ_CP036172.1"/>
</dbReference>
<dbReference type="Proteomes" id="UP001042704">
    <property type="component" value="Chromosome"/>
</dbReference>
<protein>
    <submittedName>
        <fullName evidence="1">Endonuclease Q family protein</fullName>
    </submittedName>
</protein>
<gene>
    <name evidence="1" type="ORF">RJ40_04615</name>
</gene>
<name>A0A8A3S5C1_9EURY</name>
<dbReference type="EMBL" id="CP036172">
    <property type="protein sequence ID" value="QSZ66826.1"/>
    <property type="molecule type" value="Genomic_DNA"/>
</dbReference>
<dbReference type="InterPro" id="IPR016195">
    <property type="entry name" value="Pol/histidinol_Pase-like"/>
</dbReference>
<reference evidence="1" key="2">
    <citation type="submission" date="2019-02" db="EMBL/GenBank/DDBJ databases">
        <authorList>
            <person name="Chen S.-C."/>
            <person name="Chien H.-H."/>
            <person name="Lai M.-C."/>
        </authorList>
    </citation>
    <scope>NUCLEOTIDE SEQUENCE</scope>
    <source>
        <strain evidence="1">N2F9704</strain>
    </source>
</reference>
<dbReference type="CDD" id="cd19067">
    <property type="entry name" value="PfuEndoQ-like"/>
    <property type="match status" value="1"/>
</dbReference>